<keyword evidence="3" id="KW-1003">Cell membrane</keyword>
<dbReference type="Pfam" id="PF02687">
    <property type="entry name" value="FtsX"/>
    <property type="match status" value="1"/>
</dbReference>
<proteinExistence type="inferred from homology"/>
<feature type="transmembrane region" description="Helical" evidence="8">
    <location>
        <begin position="313"/>
        <end position="337"/>
    </location>
</feature>
<feature type="transmembrane region" description="Helical" evidence="8">
    <location>
        <begin position="276"/>
        <end position="301"/>
    </location>
</feature>
<evidence type="ECO:0000256" key="5">
    <source>
        <dbReference type="ARBA" id="ARBA00022989"/>
    </source>
</evidence>
<comment type="subcellular location">
    <subcellularLocation>
        <location evidence="1">Cell membrane</location>
        <topology evidence="1">Multi-pass membrane protein</topology>
    </subcellularLocation>
</comment>
<feature type="transmembrane region" description="Helical" evidence="8">
    <location>
        <begin position="237"/>
        <end position="256"/>
    </location>
</feature>
<feature type="transmembrane region" description="Helical" evidence="8">
    <location>
        <begin position="15"/>
        <end position="35"/>
    </location>
</feature>
<keyword evidence="6 8" id="KW-0472">Membrane</keyword>
<name>A0A3G6IXB4_9CORY</name>
<dbReference type="InterPro" id="IPR025857">
    <property type="entry name" value="MacB_PCD"/>
</dbReference>
<dbReference type="PANTHER" id="PTHR43738">
    <property type="entry name" value="ABC TRANSPORTER, MEMBRANE PROTEIN"/>
    <property type="match status" value="1"/>
</dbReference>
<dbReference type="Pfam" id="PF12704">
    <property type="entry name" value="MacB_PCD"/>
    <property type="match status" value="1"/>
</dbReference>
<dbReference type="PANTHER" id="PTHR43738:SF1">
    <property type="entry name" value="HEMIN TRANSPORT SYSTEM PERMEASE PROTEIN HRTB-RELATED"/>
    <property type="match status" value="1"/>
</dbReference>
<keyword evidence="2" id="KW-0813">Transport</keyword>
<accession>A0A3G6IXB4</accession>
<feature type="domain" description="ABC3 transporter permease C-terminal" evidence="9">
    <location>
        <begin position="238"/>
        <end position="345"/>
    </location>
</feature>
<evidence type="ECO:0000259" key="10">
    <source>
        <dbReference type="Pfam" id="PF12704"/>
    </source>
</evidence>
<keyword evidence="4 8" id="KW-0812">Transmembrane</keyword>
<evidence type="ECO:0000256" key="6">
    <source>
        <dbReference type="ARBA" id="ARBA00023136"/>
    </source>
</evidence>
<dbReference type="Proteomes" id="UP000271426">
    <property type="component" value="Chromosome"/>
</dbReference>
<evidence type="ECO:0000259" key="9">
    <source>
        <dbReference type="Pfam" id="PF02687"/>
    </source>
</evidence>
<evidence type="ECO:0000256" key="8">
    <source>
        <dbReference type="SAM" id="Phobius"/>
    </source>
</evidence>
<reference evidence="11 12" key="1">
    <citation type="submission" date="2018-11" db="EMBL/GenBank/DDBJ databases">
        <authorList>
            <person name="Kleinhagauer T."/>
            <person name="Glaeser S.P."/>
            <person name="Spergser J."/>
            <person name="Ruckert C."/>
            <person name="Kaempfer P."/>
            <person name="Busse H.-J."/>
        </authorList>
    </citation>
    <scope>NUCLEOTIDE SEQUENCE [LARGE SCALE GENOMIC DNA]</scope>
    <source>
        <strain evidence="11 12">812CH</strain>
    </source>
</reference>
<dbReference type="AlphaFoldDB" id="A0A3G6IXB4"/>
<organism evidence="11 12">
    <name type="scientific">Corynebacterium pseudopelargi</name>
    <dbReference type="NCBI Taxonomy" id="2080757"/>
    <lineage>
        <taxon>Bacteria</taxon>
        <taxon>Bacillati</taxon>
        <taxon>Actinomycetota</taxon>
        <taxon>Actinomycetes</taxon>
        <taxon>Mycobacteriales</taxon>
        <taxon>Corynebacteriaceae</taxon>
        <taxon>Corynebacterium</taxon>
    </lineage>
</organism>
<evidence type="ECO:0000313" key="12">
    <source>
        <dbReference type="Proteomes" id="UP000271426"/>
    </source>
</evidence>
<comment type="similarity">
    <text evidence="7">Belongs to the ABC-4 integral membrane protein family.</text>
</comment>
<dbReference type="OrthoDB" id="5242186at2"/>
<evidence type="ECO:0000256" key="7">
    <source>
        <dbReference type="ARBA" id="ARBA00038076"/>
    </source>
</evidence>
<feature type="domain" description="MacB-like periplasmic core" evidence="10">
    <location>
        <begin position="17"/>
        <end position="195"/>
    </location>
</feature>
<dbReference type="InterPro" id="IPR003838">
    <property type="entry name" value="ABC3_permease_C"/>
</dbReference>
<dbReference type="KEGG" id="cpso:CPPEL_10975"/>
<dbReference type="RefSeq" id="WP_123961119.1">
    <property type="nucleotide sequence ID" value="NZ_CP033898.1"/>
</dbReference>
<dbReference type="InterPro" id="IPR051125">
    <property type="entry name" value="ABC-4/HrtB_transporter"/>
</dbReference>
<evidence type="ECO:0000256" key="1">
    <source>
        <dbReference type="ARBA" id="ARBA00004651"/>
    </source>
</evidence>
<keyword evidence="12" id="KW-1185">Reference proteome</keyword>
<evidence type="ECO:0000256" key="3">
    <source>
        <dbReference type="ARBA" id="ARBA00022475"/>
    </source>
</evidence>
<gene>
    <name evidence="11" type="ORF">CPPEL_10975</name>
</gene>
<dbReference type="GO" id="GO:0005886">
    <property type="term" value="C:plasma membrane"/>
    <property type="evidence" value="ECO:0007669"/>
    <property type="project" value="UniProtKB-SubCell"/>
</dbReference>
<evidence type="ECO:0000256" key="4">
    <source>
        <dbReference type="ARBA" id="ARBA00022692"/>
    </source>
</evidence>
<keyword evidence="5 8" id="KW-1133">Transmembrane helix</keyword>
<dbReference type="EMBL" id="CP033898">
    <property type="protein sequence ID" value="AZA10286.1"/>
    <property type="molecule type" value="Genomic_DNA"/>
</dbReference>
<protein>
    <submittedName>
        <fullName evidence="11">FtsX-like permease family protein</fullName>
    </submittedName>
</protein>
<evidence type="ECO:0000256" key="2">
    <source>
        <dbReference type="ARBA" id="ARBA00022448"/>
    </source>
</evidence>
<sequence length="352" mass="36188">MFLSIREIRHAKGRFTLIGSVIALMTLLVVMLTGLTEGLGKQNIAALESLHPDKVVFAAPSDKEKPEASFSSSSISEDVLAQVKGESGVEEATPLGTTQTRMEGPTGAQPVAVLGMPEGTQLPEGRGTVGDGVVVSKTAAEETGVSVGSSITLGGQNVQVKAIAEDSFYSHSPVVWADTATWQDVSHAKPGTVGTAVLVTGSLDGDIPGTVSTNLRKAFDALPGYASEHGSLVSMQGFLYGISALVTVSFLTVWTLQRTREISVLAALGASKRYLFIDALTQAAIVLGIGALIGALLGAGLGALAQGAVPFELSAFTVLAPAVIIWLLGLVGSALAVRKVTKVDPQRALAAA</sequence>
<evidence type="ECO:0000313" key="11">
    <source>
        <dbReference type="EMBL" id="AZA10286.1"/>
    </source>
</evidence>